<keyword evidence="3" id="KW-1185">Reference proteome</keyword>
<organism evidence="2 3">
    <name type="scientific">Arcanobacterium hippocoleae</name>
    <dbReference type="NCBI Taxonomy" id="149017"/>
    <lineage>
        <taxon>Bacteria</taxon>
        <taxon>Bacillati</taxon>
        <taxon>Actinomycetota</taxon>
        <taxon>Actinomycetes</taxon>
        <taxon>Actinomycetales</taxon>
        <taxon>Actinomycetaceae</taxon>
        <taxon>Arcanobacterium</taxon>
    </lineage>
</organism>
<dbReference type="RefSeq" id="WP_309957132.1">
    <property type="nucleotide sequence ID" value="NZ_JAVDUJ010000001.1"/>
</dbReference>
<dbReference type="EMBL" id="JAVDUJ010000001">
    <property type="protein sequence ID" value="MDR6940000.1"/>
    <property type="molecule type" value="Genomic_DNA"/>
</dbReference>
<dbReference type="PANTHER" id="PTHR33608:SF3">
    <property type="entry name" value="SLR2013 PROTEIN"/>
    <property type="match status" value="1"/>
</dbReference>
<evidence type="ECO:0000259" key="1">
    <source>
        <dbReference type="Pfam" id="PF01882"/>
    </source>
</evidence>
<dbReference type="Proteomes" id="UP001266099">
    <property type="component" value="Unassembled WGS sequence"/>
</dbReference>
<comment type="caution">
    <text evidence="2">The sequence shown here is derived from an EMBL/GenBank/DDBJ whole genome shotgun (WGS) entry which is preliminary data.</text>
</comment>
<name>A0ABU1T3M4_9ACTO</name>
<evidence type="ECO:0000313" key="2">
    <source>
        <dbReference type="EMBL" id="MDR6940000.1"/>
    </source>
</evidence>
<proteinExistence type="predicted"/>
<dbReference type="PANTHER" id="PTHR33608">
    <property type="entry name" value="BLL2464 PROTEIN"/>
    <property type="match status" value="1"/>
</dbReference>
<accession>A0ABU1T3M4</accession>
<sequence>MFVSRNVLIGALIALLAGILTLELRVMLIAHMILLALCVLDVIAAPSPKRLQITRTGPQSGKLGSPLVHQLQLSANTDRKIQGQIRDCWPPSVGLQEDTFTFAISKGMQTDFHEEFLPSRRGTRNAQALVIRTLGPLHLAGRQRAFQSTASIQVLPAFSARKHLPSRIMRLREMEGRALLLIRGQGTEFDSLREYVAGDDVRAIDWRSSARLAQTLVRTWRPERDRRVVIILDSGRAGAMRVGHFPAFDDYIETSLLLTALAQKAGDTVDVYALDTQVRARVRANTERLAIHKLATALADVSPSLTVTDWQLASEEIRQNANNAALVVILTDTGITSISDGLLHTIPHLARKHRVIIAAAKNPDLVDFDQPDIAQTPLSQHLQHPLDHRKTPPSAAHDFSYRKDAVLYRAAARARTALERNAINQQLTLLGAEVLTASPADLPVRVADAYIELKAQGRL</sequence>
<dbReference type="InterPro" id="IPR002881">
    <property type="entry name" value="DUF58"/>
</dbReference>
<dbReference type="Pfam" id="PF01882">
    <property type="entry name" value="DUF58"/>
    <property type="match status" value="1"/>
</dbReference>
<evidence type="ECO:0000313" key="3">
    <source>
        <dbReference type="Proteomes" id="UP001266099"/>
    </source>
</evidence>
<feature type="domain" description="DUF58" evidence="1">
    <location>
        <begin position="192"/>
        <end position="357"/>
    </location>
</feature>
<protein>
    <submittedName>
        <fullName evidence="2">Uncharacterized protein (DUF58 family)</fullName>
    </submittedName>
</protein>
<gene>
    <name evidence="2" type="ORF">J2S36_001543</name>
</gene>
<reference evidence="2 3" key="1">
    <citation type="submission" date="2023-07" db="EMBL/GenBank/DDBJ databases">
        <title>Sequencing the genomes of 1000 actinobacteria strains.</title>
        <authorList>
            <person name="Klenk H.-P."/>
        </authorList>
    </citation>
    <scope>NUCLEOTIDE SEQUENCE [LARGE SCALE GENOMIC DNA]</scope>
    <source>
        <strain evidence="2 3">DSM 15539</strain>
    </source>
</reference>